<keyword evidence="3" id="KW-1133">Transmembrane helix</keyword>
<evidence type="ECO:0000256" key="4">
    <source>
        <dbReference type="ARBA" id="ARBA00023136"/>
    </source>
</evidence>
<gene>
    <name evidence="5" type="ORF">KFE25_011920</name>
</gene>
<dbReference type="Gene3D" id="1.25.10.10">
    <property type="entry name" value="Leucine-rich Repeat Variant"/>
    <property type="match status" value="1"/>
</dbReference>
<dbReference type="Pfam" id="PF05653">
    <property type="entry name" value="Mg_trans_NIPA"/>
    <property type="match status" value="1"/>
</dbReference>
<evidence type="ECO:0000256" key="1">
    <source>
        <dbReference type="ARBA" id="ARBA00004141"/>
    </source>
</evidence>
<comment type="caution">
    <text evidence="5">The sequence shown here is derived from an EMBL/GenBank/DDBJ whole genome shotgun (WGS) entry which is preliminary data.</text>
</comment>
<dbReference type="AlphaFoldDB" id="A0A8J5XGL5"/>
<dbReference type="InterPro" id="IPR016024">
    <property type="entry name" value="ARM-type_fold"/>
</dbReference>
<keyword evidence="4" id="KW-0472">Membrane</keyword>
<dbReference type="SUPFAM" id="SSF48371">
    <property type="entry name" value="ARM repeat"/>
    <property type="match status" value="1"/>
</dbReference>
<dbReference type="OrthoDB" id="6428174at2759"/>
<comment type="subcellular location">
    <subcellularLocation>
        <location evidence="1">Membrane</location>
        <topology evidence="1">Multi-pass membrane protein</topology>
    </subcellularLocation>
</comment>
<dbReference type="InterPro" id="IPR008521">
    <property type="entry name" value="Mg_trans_NIPA"/>
</dbReference>
<accession>A0A8J5XGL5</accession>
<evidence type="ECO:0000256" key="2">
    <source>
        <dbReference type="ARBA" id="ARBA00022692"/>
    </source>
</evidence>
<evidence type="ECO:0000313" key="5">
    <source>
        <dbReference type="EMBL" id="KAG8460429.1"/>
    </source>
</evidence>
<dbReference type="GO" id="GO:0015095">
    <property type="term" value="F:magnesium ion transmembrane transporter activity"/>
    <property type="evidence" value="ECO:0007669"/>
    <property type="project" value="InterPro"/>
</dbReference>
<dbReference type="PROSITE" id="PS50096">
    <property type="entry name" value="IQ"/>
    <property type="match status" value="1"/>
</dbReference>
<dbReference type="EMBL" id="JAGTXO010000033">
    <property type="protein sequence ID" value="KAG8460429.1"/>
    <property type="molecule type" value="Genomic_DNA"/>
</dbReference>
<reference evidence="5" key="1">
    <citation type="submission" date="2021-05" db="EMBL/GenBank/DDBJ databases">
        <title>The genome of the haptophyte Pavlova lutheri (Diacronema luteri, Pavlovales) - a model for lipid biosynthesis in eukaryotic algae.</title>
        <authorList>
            <person name="Hulatt C.J."/>
            <person name="Posewitz M.C."/>
        </authorList>
    </citation>
    <scope>NUCLEOTIDE SEQUENCE</scope>
    <source>
        <strain evidence="5">NIVA-4/92</strain>
    </source>
</reference>
<protein>
    <submittedName>
        <fullName evidence="5">Uncharacterized protein</fullName>
    </submittedName>
</protein>
<dbReference type="Proteomes" id="UP000751190">
    <property type="component" value="Unassembled WGS sequence"/>
</dbReference>
<name>A0A8J5XGL5_DIALT</name>
<dbReference type="GO" id="GO:0016020">
    <property type="term" value="C:membrane"/>
    <property type="evidence" value="ECO:0007669"/>
    <property type="project" value="UniProtKB-SubCell"/>
</dbReference>
<dbReference type="InterPro" id="IPR011989">
    <property type="entry name" value="ARM-like"/>
</dbReference>
<keyword evidence="6" id="KW-1185">Reference proteome</keyword>
<sequence length="478" mass="48024">MAARAVRRCAELLRDSPWSEGAGQAVRALAELVSEIDEGGAAVALVNALGEAELVPALVVCARAAFGAGDASLPFALVALSVLTNVADVGGTRVVHTGGGFALLELLRSPHAQARHYAALGVQNMAHDEACAREAVGAGALGALAALTDTHAADPTDETLAAIAAAAAGALANLNGRVPRLALVPALARAHDEAGACAASRLEGARRVCWRATTQLQARARGLLARERARSDGERAARAVARCAARLRAGRPAAASARALEELAGALARAHADEAQLAAVRAAREARLPARLVEMALESARSGERGGATAAVGALMQIARLRPGGGRLLVDAEAVPLCSWLAHAPDHALCALGLTCALSSLDTSNFAVAGAATAAVDGAATAARAAAVSTTPAPAAAAAAAAGAQPRRRPWQSAAKRGIGEAGSVCGDKHVVVYMSICSLMGSIGVMAVKALGISIKLTAAGANHVQNGRISAAQRKR</sequence>
<evidence type="ECO:0000313" key="6">
    <source>
        <dbReference type="Proteomes" id="UP000751190"/>
    </source>
</evidence>
<proteinExistence type="predicted"/>
<keyword evidence="2" id="KW-0812">Transmembrane</keyword>
<evidence type="ECO:0000256" key="3">
    <source>
        <dbReference type="ARBA" id="ARBA00022989"/>
    </source>
</evidence>
<organism evidence="5 6">
    <name type="scientific">Diacronema lutheri</name>
    <name type="common">Unicellular marine alga</name>
    <name type="synonym">Monochrysis lutheri</name>
    <dbReference type="NCBI Taxonomy" id="2081491"/>
    <lineage>
        <taxon>Eukaryota</taxon>
        <taxon>Haptista</taxon>
        <taxon>Haptophyta</taxon>
        <taxon>Pavlovophyceae</taxon>
        <taxon>Pavlovales</taxon>
        <taxon>Pavlovaceae</taxon>
        <taxon>Diacronema</taxon>
    </lineage>
</organism>